<organism evidence="2 3">
    <name type="scientific">Luteimonas padinae</name>
    <dbReference type="NCBI Taxonomy" id="1714359"/>
    <lineage>
        <taxon>Bacteria</taxon>
        <taxon>Pseudomonadati</taxon>
        <taxon>Pseudomonadota</taxon>
        <taxon>Gammaproteobacteria</taxon>
        <taxon>Lysobacterales</taxon>
        <taxon>Lysobacteraceae</taxon>
        <taxon>Luteimonas</taxon>
    </lineage>
</organism>
<reference evidence="2 3" key="1">
    <citation type="submission" date="2024-09" db="EMBL/GenBank/DDBJ databases">
        <authorList>
            <person name="Sun Q."/>
            <person name="Mori K."/>
        </authorList>
    </citation>
    <scope>NUCLEOTIDE SEQUENCE [LARGE SCALE GENOMIC DNA]</scope>
    <source>
        <strain evidence="2 3">KCTC 52403</strain>
    </source>
</reference>
<dbReference type="RefSeq" id="WP_189499404.1">
    <property type="nucleotide sequence ID" value="NZ_BMZT01000017.1"/>
</dbReference>
<dbReference type="Proteomes" id="UP001589898">
    <property type="component" value="Unassembled WGS sequence"/>
</dbReference>
<proteinExistence type="predicted"/>
<evidence type="ECO:0000313" key="2">
    <source>
        <dbReference type="EMBL" id="MFC0717106.1"/>
    </source>
</evidence>
<accession>A0ABV6SY04</accession>
<feature type="region of interest" description="Disordered" evidence="1">
    <location>
        <begin position="65"/>
        <end position="86"/>
    </location>
</feature>
<protein>
    <submittedName>
        <fullName evidence="2">Uncharacterized protein</fullName>
    </submittedName>
</protein>
<gene>
    <name evidence="2" type="ORF">ACFFFU_04990</name>
</gene>
<evidence type="ECO:0000256" key="1">
    <source>
        <dbReference type="SAM" id="MobiDB-lite"/>
    </source>
</evidence>
<name>A0ABV6SY04_9GAMM</name>
<keyword evidence="3" id="KW-1185">Reference proteome</keyword>
<dbReference type="EMBL" id="JBHLTF010000022">
    <property type="protein sequence ID" value="MFC0717106.1"/>
    <property type="molecule type" value="Genomic_DNA"/>
</dbReference>
<comment type="caution">
    <text evidence="2">The sequence shown here is derived from an EMBL/GenBank/DDBJ whole genome shotgun (WGS) entry which is preliminary data.</text>
</comment>
<evidence type="ECO:0000313" key="3">
    <source>
        <dbReference type="Proteomes" id="UP001589898"/>
    </source>
</evidence>
<sequence>MNEYDVVMGSYRLWHLRAARGATQGNFVNRQLEIAGIAGTSTPSPAISNCRLGVGFQAFSTTAEGRGLTPPASVVADDAGDATTLT</sequence>